<sequence>MNPKRIIIVGTMAIAITIGGVVWSDETSAHVFGPLNKSNTTKIKAADLQHNNEKISLKDDMLQALGVSSDEEIYDALYNGKSLADIAEGNHVEVQNIIDLQIAELTDQLDSRLANGSITPNQYLAQKSELTDIITDSVFGKANK</sequence>
<gene>
    <name evidence="1" type="ORF">GCM10010916_23570</name>
</gene>
<accession>A0A917D0D1</accession>
<protein>
    <submittedName>
        <fullName evidence="1">Uncharacterized protein</fullName>
    </submittedName>
</protein>
<dbReference type="RefSeq" id="WP_188531265.1">
    <property type="nucleotide sequence ID" value="NZ_BMGR01000007.1"/>
</dbReference>
<dbReference type="Proteomes" id="UP000644756">
    <property type="component" value="Unassembled WGS sequence"/>
</dbReference>
<proteinExistence type="predicted"/>
<organism evidence="1 2">
    <name type="scientific">Paenibacillus abyssi</name>
    <dbReference type="NCBI Taxonomy" id="1340531"/>
    <lineage>
        <taxon>Bacteria</taxon>
        <taxon>Bacillati</taxon>
        <taxon>Bacillota</taxon>
        <taxon>Bacilli</taxon>
        <taxon>Bacillales</taxon>
        <taxon>Paenibacillaceae</taxon>
        <taxon>Paenibacillus</taxon>
    </lineage>
</organism>
<comment type="caution">
    <text evidence="1">The sequence shown here is derived from an EMBL/GenBank/DDBJ whole genome shotgun (WGS) entry which is preliminary data.</text>
</comment>
<evidence type="ECO:0000313" key="1">
    <source>
        <dbReference type="EMBL" id="GGG05843.1"/>
    </source>
</evidence>
<evidence type="ECO:0000313" key="2">
    <source>
        <dbReference type="Proteomes" id="UP000644756"/>
    </source>
</evidence>
<reference evidence="1" key="2">
    <citation type="submission" date="2020-09" db="EMBL/GenBank/DDBJ databases">
        <authorList>
            <person name="Sun Q."/>
            <person name="Zhou Y."/>
        </authorList>
    </citation>
    <scope>NUCLEOTIDE SEQUENCE</scope>
    <source>
        <strain evidence="1">CGMCC 1.12987</strain>
    </source>
</reference>
<keyword evidence="2" id="KW-1185">Reference proteome</keyword>
<dbReference type="EMBL" id="BMGR01000007">
    <property type="protein sequence ID" value="GGG05843.1"/>
    <property type="molecule type" value="Genomic_DNA"/>
</dbReference>
<name>A0A917D0D1_9BACL</name>
<dbReference type="AlphaFoldDB" id="A0A917D0D1"/>
<reference evidence="1" key="1">
    <citation type="journal article" date="2014" name="Int. J. Syst. Evol. Microbiol.">
        <title>Complete genome sequence of Corynebacterium casei LMG S-19264T (=DSM 44701T), isolated from a smear-ripened cheese.</title>
        <authorList>
            <consortium name="US DOE Joint Genome Institute (JGI-PGF)"/>
            <person name="Walter F."/>
            <person name="Albersmeier A."/>
            <person name="Kalinowski J."/>
            <person name="Ruckert C."/>
        </authorList>
    </citation>
    <scope>NUCLEOTIDE SEQUENCE</scope>
    <source>
        <strain evidence="1">CGMCC 1.12987</strain>
    </source>
</reference>